<dbReference type="PANTHER" id="PTHR46728">
    <property type="entry name" value="AN1-TYPE ZINC FINGER PROTEIN 4"/>
    <property type="match status" value="1"/>
</dbReference>
<proteinExistence type="predicted"/>
<evidence type="ECO:0000256" key="4">
    <source>
        <dbReference type="PROSITE-ProRule" id="PRU00449"/>
    </source>
</evidence>
<keyword evidence="9" id="KW-1185">Reference proteome</keyword>
<dbReference type="Pfam" id="PF00240">
    <property type="entry name" value="ubiquitin"/>
    <property type="match status" value="1"/>
</dbReference>
<sequence length="648" mass="71008">MYRSLSNLLVFYPTLSDCKGIPVAQQHLIWNNLELDDEHCLHDYGIAEGCTLKLVLAMRGGPINTRKVTMEDPIKEAADPMESTKETGWEKSLTNKQVTFVVYREGDQLNFFRVVDKGDGTLTPLSESLRSGYCHNVLFLPLIYSSGGSLYNVYTEEEDGEHSAAVQQSLENSITMNKMKLLKAKMEDMNLNKKPKKSTKVKPRPPVSPHPCGGSIGPSSTRHHHRLFHALPQINQSRQSNPQLPPIIDHESIDPSSSSAATAEEPWETCPPFAKIRPPPKVSRLDIGSTRLMRDCVYPQLPPLCTRGPPEATFDPVEPAGEAVRLDLLEEAAGLVAPAQPRASLGKLSDSLNLDVPTQPEGGCRSGDIGAQRQLPVSPSPLSTWTLGTSDTLTSSADRTQLGTSFHIGPPSQIPASTSPSTSTRPLPQPFDSTLSCLQSNLQAQSSAHVKPGDASLHPSTSSIHPPRFRGIKVESPGKRPELISKREARGITKMTNQSCTEPVASLSNSELLTSLSTRAPNRQGRLGSKLPFIPTNRLLQEDIIRQMSPVHQAASSYKVSKDRCTPTYHLPPVKAPTGNKKKSSKYCFLCGKKTGLATSYECRCGHNFCATHRYAETHDCTYDYKSAGRRFLQETNPLISAPKLPKI</sequence>
<keyword evidence="2 4" id="KW-0863">Zinc-finger</keyword>
<evidence type="ECO:0000259" key="7">
    <source>
        <dbReference type="PROSITE" id="PS51039"/>
    </source>
</evidence>
<dbReference type="Gene3D" id="3.10.20.90">
    <property type="entry name" value="Phosphatidylinositol 3-kinase Catalytic Subunit, Chain A, domain 1"/>
    <property type="match status" value="1"/>
</dbReference>
<feature type="compositionally biased region" description="Polar residues" evidence="5">
    <location>
        <begin position="233"/>
        <end position="242"/>
    </location>
</feature>
<dbReference type="SUPFAM" id="SSF54236">
    <property type="entry name" value="Ubiquitin-like"/>
    <property type="match status" value="1"/>
</dbReference>
<organism evidence="8 9">
    <name type="scientific">Monopterus albus</name>
    <name type="common">Swamp eel</name>
    <dbReference type="NCBI Taxonomy" id="43700"/>
    <lineage>
        <taxon>Eukaryota</taxon>
        <taxon>Metazoa</taxon>
        <taxon>Chordata</taxon>
        <taxon>Craniata</taxon>
        <taxon>Vertebrata</taxon>
        <taxon>Euteleostomi</taxon>
        <taxon>Actinopterygii</taxon>
        <taxon>Neopterygii</taxon>
        <taxon>Teleostei</taxon>
        <taxon>Neoteleostei</taxon>
        <taxon>Acanthomorphata</taxon>
        <taxon>Anabantaria</taxon>
        <taxon>Synbranchiformes</taxon>
        <taxon>Synbranchidae</taxon>
        <taxon>Monopterus</taxon>
    </lineage>
</organism>
<feature type="domain" description="Ubiquitin-like" evidence="6">
    <location>
        <begin position="15"/>
        <end position="61"/>
    </location>
</feature>
<feature type="domain" description="AN1-type" evidence="7">
    <location>
        <begin position="582"/>
        <end position="629"/>
    </location>
</feature>
<evidence type="ECO:0000256" key="3">
    <source>
        <dbReference type="ARBA" id="ARBA00022833"/>
    </source>
</evidence>
<feature type="compositionally biased region" description="Basic residues" evidence="5">
    <location>
        <begin position="193"/>
        <end position="203"/>
    </location>
</feature>
<keyword evidence="1" id="KW-0479">Metal-binding</keyword>
<dbReference type="InterPro" id="IPR053061">
    <property type="entry name" value="AN1-type_zinc_finger"/>
</dbReference>
<name>A0A3Q3JYC0_MONAL</name>
<protein>
    <recommendedName>
        <fullName evidence="10">AN1-type domain-containing protein</fullName>
    </recommendedName>
</protein>
<reference evidence="8" key="2">
    <citation type="submission" date="2025-09" db="UniProtKB">
        <authorList>
            <consortium name="Ensembl"/>
        </authorList>
    </citation>
    <scope>IDENTIFICATION</scope>
</reference>
<dbReference type="InterPro" id="IPR029071">
    <property type="entry name" value="Ubiquitin-like_domsf"/>
</dbReference>
<dbReference type="Pfam" id="PF01428">
    <property type="entry name" value="zf-AN1"/>
    <property type="match status" value="1"/>
</dbReference>
<dbReference type="Proteomes" id="UP000261600">
    <property type="component" value="Unplaced"/>
</dbReference>
<feature type="region of interest" description="Disordered" evidence="5">
    <location>
        <begin position="190"/>
        <end position="281"/>
    </location>
</feature>
<dbReference type="InterPro" id="IPR000626">
    <property type="entry name" value="Ubiquitin-like_dom"/>
</dbReference>
<feature type="region of interest" description="Disordered" evidence="5">
    <location>
        <begin position="350"/>
        <end position="475"/>
    </location>
</feature>
<evidence type="ECO:0000256" key="2">
    <source>
        <dbReference type="ARBA" id="ARBA00022771"/>
    </source>
</evidence>
<dbReference type="PROSITE" id="PS51039">
    <property type="entry name" value="ZF_AN1"/>
    <property type="match status" value="1"/>
</dbReference>
<dbReference type="SMART" id="SM00154">
    <property type="entry name" value="ZnF_AN1"/>
    <property type="match status" value="1"/>
</dbReference>
<dbReference type="Gene3D" id="4.10.1110.10">
    <property type="entry name" value="AN1-like Zinc finger"/>
    <property type="match status" value="1"/>
</dbReference>
<dbReference type="AlphaFoldDB" id="A0A3Q3JYC0"/>
<dbReference type="PROSITE" id="PS50053">
    <property type="entry name" value="UBIQUITIN_2"/>
    <property type="match status" value="1"/>
</dbReference>
<dbReference type="GO" id="GO:0008270">
    <property type="term" value="F:zinc ion binding"/>
    <property type="evidence" value="ECO:0007669"/>
    <property type="project" value="UniProtKB-KW"/>
</dbReference>
<evidence type="ECO:0000313" key="8">
    <source>
        <dbReference type="Ensembl" id="ENSMALP00000026008.1"/>
    </source>
</evidence>
<feature type="compositionally biased region" description="Polar residues" evidence="5">
    <location>
        <begin position="431"/>
        <end position="448"/>
    </location>
</feature>
<evidence type="ECO:0000259" key="6">
    <source>
        <dbReference type="PROSITE" id="PS50053"/>
    </source>
</evidence>
<keyword evidence="3" id="KW-0862">Zinc</keyword>
<evidence type="ECO:0008006" key="10">
    <source>
        <dbReference type="Google" id="ProtNLM"/>
    </source>
</evidence>
<reference evidence="8" key="1">
    <citation type="submission" date="2025-08" db="UniProtKB">
        <authorList>
            <consortium name="Ensembl"/>
        </authorList>
    </citation>
    <scope>IDENTIFICATION</scope>
</reference>
<feature type="compositionally biased region" description="Polar residues" evidence="5">
    <location>
        <begin position="375"/>
        <end position="404"/>
    </location>
</feature>
<dbReference type="InterPro" id="IPR035896">
    <property type="entry name" value="AN1-like_Znf"/>
</dbReference>
<feature type="compositionally biased region" description="Low complexity" evidence="5">
    <location>
        <begin position="410"/>
        <end position="426"/>
    </location>
</feature>
<accession>A0A3Q3JYC0</accession>
<evidence type="ECO:0000256" key="1">
    <source>
        <dbReference type="ARBA" id="ARBA00022723"/>
    </source>
</evidence>
<dbReference type="SUPFAM" id="SSF118310">
    <property type="entry name" value="AN1-like Zinc finger"/>
    <property type="match status" value="1"/>
</dbReference>
<dbReference type="InterPro" id="IPR000058">
    <property type="entry name" value="Znf_AN1"/>
</dbReference>
<evidence type="ECO:0000313" key="9">
    <source>
        <dbReference type="Proteomes" id="UP000261600"/>
    </source>
</evidence>
<dbReference type="PANTHER" id="PTHR46728:SF1">
    <property type="entry name" value="AN1-TYPE ZINC FINGER PROTEIN 4"/>
    <property type="match status" value="1"/>
</dbReference>
<evidence type="ECO:0000256" key="5">
    <source>
        <dbReference type="SAM" id="MobiDB-lite"/>
    </source>
</evidence>
<dbReference type="Ensembl" id="ENSMALT00000026488.1">
    <property type="protein sequence ID" value="ENSMALP00000026008.1"/>
    <property type="gene ID" value="ENSMALG00000018016.1"/>
</dbReference>